<evidence type="ECO:0000313" key="3">
    <source>
        <dbReference type="Proteomes" id="UP000029719"/>
    </source>
</evidence>
<organism evidence="2 3">
    <name type="scientific">Pseudomonas lutea</name>
    <dbReference type="NCBI Taxonomy" id="243924"/>
    <lineage>
        <taxon>Bacteria</taxon>
        <taxon>Pseudomonadati</taxon>
        <taxon>Pseudomonadota</taxon>
        <taxon>Gammaproteobacteria</taxon>
        <taxon>Pseudomonadales</taxon>
        <taxon>Pseudomonadaceae</taxon>
        <taxon>Pseudomonas</taxon>
    </lineage>
</organism>
<dbReference type="EMBL" id="JRMB01000005">
    <property type="protein sequence ID" value="KGF62107.1"/>
    <property type="molecule type" value="Genomic_DNA"/>
</dbReference>
<proteinExistence type="predicted"/>
<sequence length="81" mass="9833">MHSDWIQEFACQYILLGDDNMNVRVTRLHRLRFMIVRLFYLWPVNLSVNVVFVIAICRHEQLTVFTENLFYVVFLNIRLVE</sequence>
<comment type="caution">
    <text evidence="2">The sequence shown here is derived from an EMBL/GenBank/DDBJ whole genome shotgun (WGS) entry which is preliminary data.</text>
</comment>
<feature type="transmembrane region" description="Helical" evidence="1">
    <location>
        <begin position="34"/>
        <end position="56"/>
    </location>
</feature>
<name>A0A9X0EAA2_9PSED</name>
<reference evidence="2 3" key="1">
    <citation type="submission" date="2014-09" db="EMBL/GenBank/DDBJ databases">
        <title>Genome sequence of Pseudomonas lutea strain DSM 17257T.</title>
        <authorList>
            <person name="Kwak Y."/>
            <person name="Shin J.-H."/>
        </authorList>
    </citation>
    <scope>NUCLEOTIDE SEQUENCE [LARGE SCALE GENOMIC DNA]</scope>
    <source>
        <strain evidence="2 3">DSM 17257</strain>
    </source>
</reference>
<keyword evidence="1" id="KW-0472">Membrane</keyword>
<keyword evidence="1" id="KW-0812">Transmembrane</keyword>
<dbReference type="Proteomes" id="UP000029719">
    <property type="component" value="Unassembled WGS sequence"/>
</dbReference>
<keyword evidence="1" id="KW-1133">Transmembrane helix</keyword>
<protein>
    <submittedName>
        <fullName evidence="2">Uncharacterized protein</fullName>
    </submittedName>
</protein>
<gene>
    <name evidence="2" type="ORF">LT42_25460</name>
</gene>
<accession>A0A9X0EAA2</accession>
<dbReference type="AlphaFoldDB" id="A0A9X0EAA2"/>
<evidence type="ECO:0000313" key="2">
    <source>
        <dbReference type="EMBL" id="KGF62107.1"/>
    </source>
</evidence>
<evidence type="ECO:0000256" key="1">
    <source>
        <dbReference type="SAM" id="Phobius"/>
    </source>
</evidence>